<proteinExistence type="predicted"/>
<dbReference type="Proteomes" id="UP000288395">
    <property type="component" value="Unassembled WGS sequence"/>
</dbReference>
<organism evidence="2 3">
    <name type="scientific">Aliidiomarina iranensis</name>
    <dbReference type="NCBI Taxonomy" id="1434071"/>
    <lineage>
        <taxon>Bacteria</taxon>
        <taxon>Pseudomonadati</taxon>
        <taxon>Pseudomonadota</taxon>
        <taxon>Gammaproteobacteria</taxon>
        <taxon>Alteromonadales</taxon>
        <taxon>Idiomarinaceae</taxon>
        <taxon>Aliidiomarina</taxon>
    </lineage>
</organism>
<dbReference type="EMBL" id="PIPJ01000002">
    <property type="protein sequence ID" value="RUO22309.1"/>
    <property type="molecule type" value="Genomic_DNA"/>
</dbReference>
<evidence type="ECO:0000313" key="2">
    <source>
        <dbReference type="EMBL" id="RUO22309.1"/>
    </source>
</evidence>
<feature type="compositionally biased region" description="Basic residues" evidence="1">
    <location>
        <begin position="71"/>
        <end position="88"/>
    </location>
</feature>
<name>A0A432VZW6_9GAMM</name>
<comment type="caution">
    <text evidence="2">The sequence shown here is derived from an EMBL/GenBank/DDBJ whole genome shotgun (WGS) entry which is preliminary data.</text>
</comment>
<feature type="region of interest" description="Disordered" evidence="1">
    <location>
        <begin position="53"/>
        <end position="118"/>
    </location>
</feature>
<sequence length="118" mass="12724">MSKLDKEQVLADFTEAYTSAHGKAPTVEEKSGWYSINGDKNVRLAQVAELTEELKSGSVKSAKKPTAAKSTSKKTSTKAKTSSKKASKGKSSGGLTAKELWKQHLEKSPDARLPRGMQ</sequence>
<dbReference type="OrthoDB" id="5772010at2"/>
<gene>
    <name evidence="2" type="ORF">CWE08_03740</name>
</gene>
<feature type="compositionally biased region" description="Basic and acidic residues" evidence="1">
    <location>
        <begin position="99"/>
        <end position="118"/>
    </location>
</feature>
<feature type="compositionally biased region" description="Low complexity" evidence="1">
    <location>
        <begin position="89"/>
        <end position="98"/>
    </location>
</feature>
<accession>A0A432VZW6</accession>
<dbReference type="AlphaFoldDB" id="A0A432VZW6"/>
<dbReference type="RefSeq" id="WP_126765760.1">
    <property type="nucleotide sequence ID" value="NZ_PIPJ01000002.1"/>
</dbReference>
<evidence type="ECO:0000256" key="1">
    <source>
        <dbReference type="SAM" id="MobiDB-lite"/>
    </source>
</evidence>
<evidence type="ECO:0000313" key="3">
    <source>
        <dbReference type="Proteomes" id="UP000288395"/>
    </source>
</evidence>
<keyword evidence="3" id="KW-1185">Reference proteome</keyword>
<reference evidence="3" key="1">
    <citation type="journal article" date="2018" name="Front. Microbiol.">
        <title>Genome-Based Analysis Reveals the Taxonomy and Diversity of the Family Idiomarinaceae.</title>
        <authorList>
            <person name="Liu Y."/>
            <person name="Lai Q."/>
            <person name="Shao Z."/>
        </authorList>
    </citation>
    <scope>NUCLEOTIDE SEQUENCE [LARGE SCALE GENOMIC DNA]</scope>
    <source>
        <strain evidence="3">GBPy7</strain>
    </source>
</reference>
<protein>
    <submittedName>
        <fullName evidence="2">Uncharacterized protein</fullName>
    </submittedName>
</protein>